<dbReference type="Gene3D" id="4.10.240.10">
    <property type="entry name" value="Zn(2)-C6 fungal-type DNA-binding domain"/>
    <property type="match status" value="1"/>
</dbReference>
<dbReference type="InterPro" id="IPR001138">
    <property type="entry name" value="Zn2Cys6_DnaBD"/>
</dbReference>
<proteinExistence type="predicted"/>
<evidence type="ECO:0000256" key="1">
    <source>
        <dbReference type="ARBA" id="ARBA00023242"/>
    </source>
</evidence>
<keyword evidence="4" id="KW-1185">Reference proteome</keyword>
<accession>A0A177CRJ2</accession>
<reference evidence="3 4" key="1">
    <citation type="submission" date="2016-05" db="EMBL/GenBank/DDBJ databases">
        <title>Comparative analysis of secretome profiles of manganese(II)-oxidizing ascomycete fungi.</title>
        <authorList>
            <consortium name="DOE Joint Genome Institute"/>
            <person name="Zeiner C.A."/>
            <person name="Purvine S.O."/>
            <person name="Zink E.M."/>
            <person name="Wu S."/>
            <person name="Pasa-Tolic L."/>
            <person name="Chaput D.L."/>
            <person name="Haridas S."/>
            <person name="Grigoriev I.V."/>
            <person name="Santelli C.M."/>
            <person name="Hansel C.M."/>
        </authorList>
    </citation>
    <scope>NUCLEOTIDE SEQUENCE [LARGE SCALE GENOMIC DNA]</scope>
    <source>
        <strain evidence="3 4">AP3s5-JAC2a</strain>
    </source>
</reference>
<dbReference type="PANTHER" id="PTHR47784">
    <property type="entry name" value="STEROL UPTAKE CONTROL PROTEIN 2"/>
    <property type="match status" value="1"/>
</dbReference>
<protein>
    <recommendedName>
        <fullName evidence="2">Zn(2)-C6 fungal-type domain-containing protein</fullName>
    </recommendedName>
</protein>
<evidence type="ECO:0000259" key="2">
    <source>
        <dbReference type="PROSITE" id="PS50048"/>
    </source>
</evidence>
<dbReference type="EMBL" id="KV441549">
    <property type="protein sequence ID" value="OAG09831.1"/>
    <property type="molecule type" value="Genomic_DNA"/>
</dbReference>
<dbReference type="GO" id="GO:0008270">
    <property type="term" value="F:zinc ion binding"/>
    <property type="evidence" value="ECO:0007669"/>
    <property type="project" value="InterPro"/>
</dbReference>
<dbReference type="OrthoDB" id="416217at2759"/>
<evidence type="ECO:0000313" key="3">
    <source>
        <dbReference type="EMBL" id="OAG09831.1"/>
    </source>
</evidence>
<dbReference type="PROSITE" id="PS50048">
    <property type="entry name" value="ZN2_CY6_FUNGAL_2"/>
    <property type="match status" value="1"/>
</dbReference>
<organism evidence="3 4">
    <name type="scientific">Paraphaeosphaeria sporulosa</name>
    <dbReference type="NCBI Taxonomy" id="1460663"/>
    <lineage>
        <taxon>Eukaryota</taxon>
        <taxon>Fungi</taxon>
        <taxon>Dikarya</taxon>
        <taxon>Ascomycota</taxon>
        <taxon>Pezizomycotina</taxon>
        <taxon>Dothideomycetes</taxon>
        <taxon>Pleosporomycetidae</taxon>
        <taxon>Pleosporales</taxon>
        <taxon>Massarineae</taxon>
        <taxon>Didymosphaeriaceae</taxon>
        <taxon>Paraphaeosphaeria</taxon>
    </lineage>
</organism>
<dbReference type="Pfam" id="PF00172">
    <property type="entry name" value="Zn_clus"/>
    <property type="match status" value="1"/>
</dbReference>
<feature type="domain" description="Zn(2)-C6 fungal-type" evidence="2">
    <location>
        <begin position="19"/>
        <end position="49"/>
    </location>
</feature>
<dbReference type="PROSITE" id="PS00463">
    <property type="entry name" value="ZN2_CY6_FUNGAL_1"/>
    <property type="match status" value="1"/>
</dbReference>
<dbReference type="SUPFAM" id="SSF57701">
    <property type="entry name" value="Zn2/Cys6 DNA-binding domain"/>
    <property type="match status" value="1"/>
</dbReference>
<sequence>MTSEVQSRRRRPYKKSVRGCRNCKLRRVKCDETKPHCHNCSTYGVVCNYVSSNTPDLHVSAVRLHGRSANGCGHRSDLQARHYEVTPLPSIVQTTLKPIVFCSDGRYEFRMDGRCFAGLERFGAKAIPPYSWEVTKIWREDVPRFAFSNPYLMHTLLAVAAAHERLHEMAEDAQRTLNETYHTARAISLFNQKLSSRLTPADYDPLWATAALLGLLSSSAIDTLPENSWPLTTPSPSDLEWFILTDGKKAVWALTNPLRPSSVFSSVAQEYAAWDVPIPASGVGSIDARLASLCGITESSSAENNPYYAGAHMLSILQALNSNAEPSTHESLEELHIKTTGTEDVAYVSQHQVQHISLLKQRDKVSLVLLALWYERCEGVCWWLDRRARTEGLAIRLFLKQNYPDDKAISELLPILDSRDRFDVTGRRENATVGLQKRFMETLLAWEDLRITYRSSNFFLGL</sequence>
<gene>
    <name evidence="3" type="ORF">CC84DRAFT_455123</name>
</gene>
<dbReference type="CDD" id="cd00067">
    <property type="entry name" value="GAL4"/>
    <property type="match status" value="1"/>
</dbReference>
<name>A0A177CRJ2_9PLEO</name>
<dbReference type="SMART" id="SM00066">
    <property type="entry name" value="GAL4"/>
    <property type="match status" value="1"/>
</dbReference>
<dbReference type="RefSeq" id="XP_018040196.1">
    <property type="nucleotide sequence ID" value="XM_018186339.1"/>
</dbReference>
<dbReference type="InterPro" id="IPR053157">
    <property type="entry name" value="Sterol_Uptake_Regulator"/>
</dbReference>
<keyword evidence="1" id="KW-0539">Nucleus</keyword>
<dbReference type="InParanoid" id="A0A177CRJ2"/>
<dbReference type="InterPro" id="IPR036864">
    <property type="entry name" value="Zn2-C6_fun-type_DNA-bd_sf"/>
</dbReference>
<dbReference type="Proteomes" id="UP000077069">
    <property type="component" value="Unassembled WGS sequence"/>
</dbReference>
<dbReference type="AlphaFoldDB" id="A0A177CRJ2"/>
<evidence type="ECO:0000313" key="4">
    <source>
        <dbReference type="Proteomes" id="UP000077069"/>
    </source>
</evidence>
<dbReference type="GO" id="GO:0001228">
    <property type="term" value="F:DNA-binding transcription activator activity, RNA polymerase II-specific"/>
    <property type="evidence" value="ECO:0007669"/>
    <property type="project" value="TreeGrafter"/>
</dbReference>
<dbReference type="GeneID" id="28769825"/>
<dbReference type="PANTHER" id="PTHR47784:SF9">
    <property type="entry name" value="ZN(II)2CYS6 TRANSCRIPTION FACTOR (EUROFUNG)"/>
    <property type="match status" value="1"/>
</dbReference>